<evidence type="ECO:0000313" key="2">
    <source>
        <dbReference type="EMBL" id="KIZ07724.1"/>
    </source>
</evidence>
<keyword evidence="1" id="KW-0175">Coiled coil</keyword>
<dbReference type="STRING" id="145388.A0A0D2LN86"/>
<proteinExistence type="predicted"/>
<dbReference type="RefSeq" id="XP_013906743.1">
    <property type="nucleotide sequence ID" value="XM_014051289.1"/>
</dbReference>
<dbReference type="Pfam" id="PF06320">
    <property type="entry name" value="GCN5L1"/>
    <property type="match status" value="1"/>
</dbReference>
<evidence type="ECO:0000313" key="3">
    <source>
        <dbReference type="Proteomes" id="UP000054498"/>
    </source>
</evidence>
<dbReference type="OrthoDB" id="20018at2759"/>
<sequence>MFQNPVHKAWQKQSALKAEAEAHAASALRAAAKLSDVLTDSLNEEVREIYETQKLLETESQLLRRELSEARATLTAWQAKLRVLQEGLKGAGDLEHYAEYLAREAALVARASAEKGLLGGAGRAAAAVASSGAAISGGGGDSGAAGQASSAIVVGDAAVDEQASALLPLSSHLPLSRGASR</sequence>
<organism evidence="2 3">
    <name type="scientific">Monoraphidium neglectum</name>
    <dbReference type="NCBI Taxonomy" id="145388"/>
    <lineage>
        <taxon>Eukaryota</taxon>
        <taxon>Viridiplantae</taxon>
        <taxon>Chlorophyta</taxon>
        <taxon>core chlorophytes</taxon>
        <taxon>Chlorophyceae</taxon>
        <taxon>CS clade</taxon>
        <taxon>Sphaeropleales</taxon>
        <taxon>Selenastraceae</taxon>
        <taxon>Monoraphidium</taxon>
    </lineage>
</organism>
<keyword evidence="3" id="KW-1185">Reference proteome</keyword>
<accession>A0A0D2LN86</accession>
<evidence type="ECO:0000256" key="1">
    <source>
        <dbReference type="SAM" id="Coils"/>
    </source>
</evidence>
<protein>
    <submittedName>
        <fullName evidence="2">Uncharacterized protein</fullName>
    </submittedName>
</protein>
<gene>
    <name evidence="2" type="ORF">MNEG_0223</name>
</gene>
<dbReference type="KEGG" id="mng:MNEG_0223"/>
<reference evidence="2 3" key="1">
    <citation type="journal article" date="2013" name="BMC Genomics">
        <title>Reconstruction of the lipid metabolism for the microalga Monoraphidium neglectum from its genome sequence reveals characteristics suitable for biofuel production.</title>
        <authorList>
            <person name="Bogen C."/>
            <person name="Al-Dilaimi A."/>
            <person name="Albersmeier A."/>
            <person name="Wichmann J."/>
            <person name="Grundmann M."/>
            <person name="Rupp O."/>
            <person name="Lauersen K.J."/>
            <person name="Blifernez-Klassen O."/>
            <person name="Kalinowski J."/>
            <person name="Goesmann A."/>
            <person name="Mussgnug J.H."/>
            <person name="Kruse O."/>
        </authorList>
    </citation>
    <scope>NUCLEOTIDE SEQUENCE [LARGE SCALE GENOMIC DNA]</scope>
    <source>
        <strain evidence="2 3">SAG 48.87</strain>
    </source>
</reference>
<name>A0A0D2LN86_9CHLO</name>
<dbReference type="AlphaFoldDB" id="A0A0D2LN86"/>
<dbReference type="GeneID" id="25726341"/>
<feature type="coiled-coil region" evidence="1">
    <location>
        <begin position="53"/>
        <end position="80"/>
    </location>
</feature>
<dbReference type="Proteomes" id="UP000054498">
    <property type="component" value="Unassembled WGS sequence"/>
</dbReference>
<dbReference type="EMBL" id="KK100236">
    <property type="protein sequence ID" value="KIZ07724.1"/>
    <property type="molecule type" value="Genomic_DNA"/>
</dbReference>